<name>J9ZXG0_BACS1</name>
<protein>
    <submittedName>
        <fullName evidence="1">Uncharacterized protein</fullName>
    </submittedName>
</protein>
<accession>J9ZXG0</accession>
<sequence length="50" mass="5781">MRWIVSKIRAGVYDSDDRSRLNLTVLKSPQYEVIERASLCLSWTVQLAVI</sequence>
<reference evidence="1" key="1">
    <citation type="journal article" date="2012" name="Science">
        <title>Metagenome mining reveals polytheonamides as posttranslationally modified ribosomal peptides.</title>
        <authorList>
            <person name="Freeman M.F."/>
            <person name="Gurgui C."/>
            <person name="Helf M.J."/>
            <person name="Morinaka B.I."/>
            <person name="Uria A.R."/>
            <person name="Oldham N.J."/>
            <person name="Sahl H.G."/>
            <person name="Matsunaga S."/>
            <person name="Piel J."/>
        </authorList>
    </citation>
    <scope>NUCLEOTIDE SEQUENCE</scope>
</reference>
<dbReference type="EMBL" id="JX456532">
    <property type="protein sequence ID" value="AFS60664.1"/>
    <property type="molecule type" value="Genomic_DNA"/>
</dbReference>
<dbReference type="AlphaFoldDB" id="J9ZXG0"/>
<evidence type="ECO:0000313" key="1">
    <source>
        <dbReference type="EMBL" id="AFS60664.1"/>
    </source>
</evidence>
<organism evidence="1">
    <name type="scientific">Bacterium symbiont subsp. Theonella swinhoei (strain pTSMAC1)</name>
    <dbReference type="NCBI Taxonomy" id="1221190"/>
    <lineage>
        <taxon>Bacteria</taxon>
    </lineage>
</organism>
<proteinExistence type="predicted"/>